<evidence type="ECO:0000256" key="7">
    <source>
        <dbReference type="ARBA" id="ARBA00013023"/>
    </source>
</evidence>
<evidence type="ECO:0000256" key="5">
    <source>
        <dbReference type="ARBA" id="ARBA00008276"/>
    </source>
</evidence>
<comment type="function">
    <text evidence="2">Functions in two distinct reactions of the de novo folate biosynthetic pathway. Catalyzes the addition of a glutamate residue to dihydropteroate (7,8-dihydropteroate or H2Pte) to form dihydrofolate (7,8-dihydrofolate monoglutamate or H2Pte-Glu). Also catalyzes successive additions of L-glutamate to tetrahydrofolate or 10-formyltetrahydrofolate or 5,10-methylenetetrahydrofolate, leading to folylpolyglutamate derivatives.</text>
</comment>
<evidence type="ECO:0000256" key="3">
    <source>
        <dbReference type="ARBA" id="ARBA00004799"/>
    </source>
</evidence>
<name>A0A127M674_9GAMM</name>
<gene>
    <name evidence="25" type="ORF">AZF00_10510</name>
</gene>
<feature type="domain" description="Mur ligase C-terminal" evidence="24">
    <location>
        <begin position="285"/>
        <end position="408"/>
    </location>
</feature>
<dbReference type="EC" id="6.3.2.17" evidence="8"/>
<dbReference type="STRING" id="1470434.AZF00_10510"/>
<evidence type="ECO:0000256" key="18">
    <source>
        <dbReference type="ARBA" id="ARBA00032510"/>
    </source>
</evidence>
<evidence type="ECO:0000256" key="8">
    <source>
        <dbReference type="ARBA" id="ARBA00013025"/>
    </source>
</evidence>
<dbReference type="InterPro" id="IPR004101">
    <property type="entry name" value="Mur_ligase_C"/>
</dbReference>
<evidence type="ECO:0000256" key="2">
    <source>
        <dbReference type="ARBA" id="ARBA00002714"/>
    </source>
</evidence>
<evidence type="ECO:0000256" key="4">
    <source>
        <dbReference type="ARBA" id="ARBA00005150"/>
    </source>
</evidence>
<comment type="pathway">
    <text evidence="4">Cofactor biosynthesis; tetrahydrofolylpolyglutamate biosynthesis.</text>
</comment>
<protein>
    <recommendedName>
        <fullName evidence="9">Dihydrofolate synthase/folylpolyglutamate synthase</fullName>
        <ecNumber evidence="7">6.3.2.12</ecNumber>
        <ecNumber evidence="8">6.3.2.17</ecNumber>
    </recommendedName>
    <alternativeName>
        <fullName evidence="18">Folylpoly-gamma-glutamate synthetase-dihydrofolate synthetase</fullName>
    </alternativeName>
    <alternativeName>
        <fullName evidence="16">Folylpolyglutamate synthetase</fullName>
    </alternativeName>
    <alternativeName>
        <fullName evidence="17">Tetrahydrofolylpolyglutamate synthase</fullName>
    </alternativeName>
</protein>
<dbReference type="Gene3D" id="3.90.190.20">
    <property type="entry name" value="Mur ligase, C-terminal domain"/>
    <property type="match status" value="1"/>
</dbReference>
<evidence type="ECO:0000256" key="15">
    <source>
        <dbReference type="ARBA" id="ARBA00022909"/>
    </source>
</evidence>
<accession>A0A127M674</accession>
<evidence type="ECO:0000256" key="21">
    <source>
        <dbReference type="ARBA" id="ARBA00049035"/>
    </source>
</evidence>
<keyword evidence="14" id="KW-0460">Magnesium</keyword>
<evidence type="ECO:0000256" key="14">
    <source>
        <dbReference type="ARBA" id="ARBA00022842"/>
    </source>
</evidence>
<evidence type="ECO:0000259" key="24">
    <source>
        <dbReference type="Pfam" id="PF02875"/>
    </source>
</evidence>
<evidence type="ECO:0000256" key="12">
    <source>
        <dbReference type="ARBA" id="ARBA00022741"/>
    </source>
</evidence>
<sequence length="437" mass="46822">MRFTTLEEWLQWLECQHPRAIDLGLERVSVVAKALNIALAMPVITVAGTNGKGSCVALSSAILGAEGYRVGTYTSPHLVHYNERIVIAGRYVSDDELLAAFSAIDEARGATSLTYFEFGTLAALWLFQRAELDVVILEVGLGGRLDAVNIVDADIAIVSSIAIDHEAWLGRDREVIGREKAGVFRQGRIAVVGDVNPPQSVLSYGRDIGAVVLCRDRDFSYSESTSQWDWQGVDAQGDKLEYHGLPLPSVLLDNAATVLQALQYLDLNVSDAAVRSGLSLVELSGRCQHIALDGVDIVLDVAHNPAAVVTLRQHLQQYPVSGRSRCVFAVMADKAIAEILSILQPCFENWWLADLDGNSRAAGASDVAGMLMAQQVSGVEYGGSVAASIQQAIAQSASGDRVVVFGSFFTVAEAMLFLSERGGVDVSSVITAKGNTL</sequence>
<comment type="pathway">
    <text evidence="3">Cofactor biosynthesis; tetrahydrofolate biosynthesis; 7,8-dihydrofolate from 2-amino-4-hydroxy-6-hydroxymethyl-7,8-dihydropteridine diphosphate and 4-aminobenzoate: step 2/2.</text>
</comment>
<evidence type="ECO:0000256" key="17">
    <source>
        <dbReference type="ARBA" id="ARBA00030592"/>
    </source>
</evidence>
<evidence type="ECO:0000313" key="26">
    <source>
        <dbReference type="Proteomes" id="UP000074119"/>
    </source>
</evidence>
<dbReference type="EC" id="6.3.2.12" evidence="7"/>
<dbReference type="KEGG" id="zal:AZF00_10510"/>
<dbReference type="NCBIfam" id="TIGR01499">
    <property type="entry name" value="folC"/>
    <property type="match status" value="1"/>
</dbReference>
<dbReference type="GO" id="GO:0005737">
    <property type="term" value="C:cytoplasm"/>
    <property type="evidence" value="ECO:0007669"/>
    <property type="project" value="TreeGrafter"/>
</dbReference>
<comment type="catalytic activity">
    <reaction evidence="20">
        <text>10-formyltetrahydrofolyl-(gamma-L-Glu)(n) + L-glutamate + ATP = 10-formyltetrahydrofolyl-(gamma-L-Glu)(n+1) + ADP + phosphate + H(+)</text>
        <dbReference type="Rhea" id="RHEA:51904"/>
        <dbReference type="Rhea" id="RHEA-COMP:13088"/>
        <dbReference type="Rhea" id="RHEA-COMP:14300"/>
        <dbReference type="ChEBI" id="CHEBI:15378"/>
        <dbReference type="ChEBI" id="CHEBI:29985"/>
        <dbReference type="ChEBI" id="CHEBI:30616"/>
        <dbReference type="ChEBI" id="CHEBI:43474"/>
        <dbReference type="ChEBI" id="CHEBI:134413"/>
        <dbReference type="ChEBI" id="CHEBI:456216"/>
        <dbReference type="EC" id="6.3.2.17"/>
    </reaction>
</comment>
<reference evidence="25 26" key="1">
    <citation type="submission" date="2015-12" db="EMBL/GenBank/DDBJ databases">
        <authorList>
            <person name="Shamseldin A."/>
            <person name="Moawad H."/>
            <person name="Abd El-Rahim W.M."/>
            <person name="Sadowsky M.J."/>
        </authorList>
    </citation>
    <scope>NUCLEOTIDE SEQUENCE [LARGE SCALE GENOMIC DNA]</scope>
    <source>
        <strain evidence="25 26">SM2</strain>
    </source>
</reference>
<dbReference type="GO" id="GO:0004326">
    <property type="term" value="F:tetrahydrofolylpolyglutamate synthase activity"/>
    <property type="evidence" value="ECO:0007669"/>
    <property type="project" value="UniProtKB-EC"/>
</dbReference>
<comment type="catalytic activity">
    <reaction evidence="21">
        <text>(6R)-5,10-methylenetetrahydrofolyl-(gamma-L-Glu)(n) + L-glutamate + ATP = (6R)-5,10-methylenetetrahydrofolyl-(gamma-L-Glu)(n+1) + ADP + phosphate + H(+)</text>
        <dbReference type="Rhea" id="RHEA:51912"/>
        <dbReference type="Rhea" id="RHEA-COMP:13257"/>
        <dbReference type="Rhea" id="RHEA-COMP:13258"/>
        <dbReference type="ChEBI" id="CHEBI:15378"/>
        <dbReference type="ChEBI" id="CHEBI:29985"/>
        <dbReference type="ChEBI" id="CHEBI:30616"/>
        <dbReference type="ChEBI" id="CHEBI:43474"/>
        <dbReference type="ChEBI" id="CHEBI:136572"/>
        <dbReference type="ChEBI" id="CHEBI:456216"/>
        <dbReference type="EC" id="6.3.2.17"/>
    </reaction>
</comment>
<dbReference type="FunFam" id="3.40.1190.10:FF:000004">
    <property type="entry name" value="Dihydrofolate synthase/folylpolyglutamate synthase"/>
    <property type="match status" value="1"/>
</dbReference>
<evidence type="ECO:0000256" key="1">
    <source>
        <dbReference type="ARBA" id="ARBA00001946"/>
    </source>
</evidence>
<evidence type="ECO:0000256" key="19">
    <source>
        <dbReference type="ARBA" id="ARBA00047493"/>
    </source>
</evidence>
<dbReference type="InterPro" id="IPR036565">
    <property type="entry name" value="Mur-like_cat_sf"/>
</dbReference>
<comment type="catalytic activity">
    <reaction evidence="22">
        <text>7,8-dihydropteroate + L-glutamate + ATP = 7,8-dihydrofolate + ADP + phosphate + H(+)</text>
        <dbReference type="Rhea" id="RHEA:23584"/>
        <dbReference type="ChEBI" id="CHEBI:15378"/>
        <dbReference type="ChEBI" id="CHEBI:17839"/>
        <dbReference type="ChEBI" id="CHEBI:29985"/>
        <dbReference type="ChEBI" id="CHEBI:30616"/>
        <dbReference type="ChEBI" id="CHEBI:43474"/>
        <dbReference type="ChEBI" id="CHEBI:57451"/>
        <dbReference type="ChEBI" id="CHEBI:456216"/>
        <dbReference type="EC" id="6.3.2.12"/>
    </reaction>
</comment>
<dbReference type="PANTHER" id="PTHR11136:SF0">
    <property type="entry name" value="DIHYDROFOLATE SYNTHETASE-RELATED"/>
    <property type="match status" value="1"/>
</dbReference>
<evidence type="ECO:0000313" key="25">
    <source>
        <dbReference type="EMBL" id="AMO68701.1"/>
    </source>
</evidence>
<dbReference type="InterPro" id="IPR036615">
    <property type="entry name" value="Mur_ligase_C_dom_sf"/>
</dbReference>
<evidence type="ECO:0000256" key="23">
    <source>
        <dbReference type="PIRNR" id="PIRNR001563"/>
    </source>
</evidence>
<evidence type="ECO:0000256" key="10">
    <source>
        <dbReference type="ARBA" id="ARBA00022598"/>
    </source>
</evidence>
<dbReference type="SUPFAM" id="SSF53244">
    <property type="entry name" value="MurD-like peptide ligases, peptide-binding domain"/>
    <property type="match status" value="1"/>
</dbReference>
<dbReference type="Proteomes" id="UP000074119">
    <property type="component" value="Chromosome"/>
</dbReference>
<dbReference type="Gene3D" id="3.40.1190.10">
    <property type="entry name" value="Mur-like, catalytic domain"/>
    <property type="match status" value="1"/>
</dbReference>
<dbReference type="InterPro" id="IPR001645">
    <property type="entry name" value="Folylpolyglutamate_synth"/>
</dbReference>
<comment type="subunit">
    <text evidence="6">Monomer.</text>
</comment>
<dbReference type="Pfam" id="PF02875">
    <property type="entry name" value="Mur_ligase_C"/>
    <property type="match status" value="1"/>
</dbReference>
<keyword evidence="10 23" id="KW-0436">Ligase</keyword>
<dbReference type="SUPFAM" id="SSF53623">
    <property type="entry name" value="MurD-like peptide ligases, catalytic domain"/>
    <property type="match status" value="1"/>
</dbReference>
<dbReference type="PANTHER" id="PTHR11136">
    <property type="entry name" value="FOLYLPOLYGLUTAMATE SYNTHASE-RELATED"/>
    <property type="match status" value="1"/>
</dbReference>
<keyword evidence="15" id="KW-0289">Folate biosynthesis</keyword>
<dbReference type="GO" id="GO:0046656">
    <property type="term" value="P:folic acid biosynthetic process"/>
    <property type="evidence" value="ECO:0007669"/>
    <property type="project" value="UniProtKB-KW"/>
</dbReference>
<keyword evidence="13 23" id="KW-0067">ATP-binding</keyword>
<evidence type="ECO:0000256" key="20">
    <source>
        <dbReference type="ARBA" id="ARBA00047808"/>
    </source>
</evidence>
<evidence type="ECO:0000256" key="22">
    <source>
        <dbReference type="ARBA" id="ARBA00049161"/>
    </source>
</evidence>
<keyword evidence="11" id="KW-0479">Metal-binding</keyword>
<dbReference type="GO" id="GO:0046872">
    <property type="term" value="F:metal ion binding"/>
    <property type="evidence" value="ECO:0007669"/>
    <property type="project" value="UniProtKB-KW"/>
</dbReference>
<dbReference type="RefSeq" id="WP_062383745.1">
    <property type="nucleotide sequence ID" value="NZ_CP014544.1"/>
</dbReference>
<evidence type="ECO:0000256" key="13">
    <source>
        <dbReference type="ARBA" id="ARBA00022840"/>
    </source>
</evidence>
<dbReference type="AlphaFoldDB" id="A0A127M674"/>
<comment type="cofactor">
    <cofactor evidence="1">
        <name>Mg(2+)</name>
        <dbReference type="ChEBI" id="CHEBI:18420"/>
    </cofactor>
</comment>
<evidence type="ECO:0000256" key="11">
    <source>
        <dbReference type="ARBA" id="ARBA00022723"/>
    </source>
</evidence>
<dbReference type="GO" id="GO:0005524">
    <property type="term" value="F:ATP binding"/>
    <property type="evidence" value="ECO:0007669"/>
    <property type="project" value="UniProtKB-KW"/>
</dbReference>
<keyword evidence="12 23" id="KW-0547">Nucleotide-binding</keyword>
<evidence type="ECO:0000256" key="6">
    <source>
        <dbReference type="ARBA" id="ARBA00011245"/>
    </source>
</evidence>
<comment type="similarity">
    <text evidence="5 23">Belongs to the folylpolyglutamate synthase family.</text>
</comment>
<dbReference type="PIRSF" id="PIRSF001563">
    <property type="entry name" value="Folylpolyglu_synth"/>
    <property type="match status" value="1"/>
</dbReference>
<dbReference type="NCBIfam" id="NF008101">
    <property type="entry name" value="PRK10846.1"/>
    <property type="match status" value="1"/>
</dbReference>
<evidence type="ECO:0000256" key="16">
    <source>
        <dbReference type="ARBA" id="ARBA00030048"/>
    </source>
</evidence>
<proteinExistence type="inferred from homology"/>
<dbReference type="GO" id="GO:0008841">
    <property type="term" value="F:dihydrofolate synthase activity"/>
    <property type="evidence" value="ECO:0007669"/>
    <property type="project" value="UniProtKB-EC"/>
</dbReference>
<evidence type="ECO:0000256" key="9">
    <source>
        <dbReference type="ARBA" id="ARBA00019357"/>
    </source>
</evidence>
<dbReference type="EMBL" id="CP014544">
    <property type="protein sequence ID" value="AMO68701.1"/>
    <property type="molecule type" value="Genomic_DNA"/>
</dbReference>
<comment type="catalytic activity">
    <reaction evidence="19">
        <text>(6S)-5,6,7,8-tetrahydrofolyl-(gamma-L-Glu)(n) + L-glutamate + ATP = (6S)-5,6,7,8-tetrahydrofolyl-(gamma-L-Glu)(n+1) + ADP + phosphate + H(+)</text>
        <dbReference type="Rhea" id="RHEA:10580"/>
        <dbReference type="Rhea" id="RHEA-COMP:14738"/>
        <dbReference type="Rhea" id="RHEA-COMP:14740"/>
        <dbReference type="ChEBI" id="CHEBI:15378"/>
        <dbReference type="ChEBI" id="CHEBI:29985"/>
        <dbReference type="ChEBI" id="CHEBI:30616"/>
        <dbReference type="ChEBI" id="CHEBI:43474"/>
        <dbReference type="ChEBI" id="CHEBI:141005"/>
        <dbReference type="ChEBI" id="CHEBI:456216"/>
        <dbReference type="EC" id="6.3.2.17"/>
    </reaction>
</comment>
<organism evidence="25 26">
    <name type="scientific">Zhongshania aliphaticivorans</name>
    <dbReference type="NCBI Taxonomy" id="1470434"/>
    <lineage>
        <taxon>Bacteria</taxon>
        <taxon>Pseudomonadati</taxon>
        <taxon>Pseudomonadota</taxon>
        <taxon>Gammaproteobacteria</taxon>
        <taxon>Cellvibrionales</taxon>
        <taxon>Spongiibacteraceae</taxon>
        <taxon>Zhongshania</taxon>
    </lineage>
</organism>